<evidence type="ECO:0000256" key="7">
    <source>
        <dbReference type="ARBA" id="ARBA00023264"/>
    </source>
</evidence>
<feature type="compositionally biased region" description="Polar residues" evidence="9">
    <location>
        <begin position="17"/>
        <end position="31"/>
    </location>
</feature>
<evidence type="ECO:0000256" key="10">
    <source>
        <dbReference type="SAM" id="Phobius"/>
    </source>
</evidence>
<evidence type="ECO:0000256" key="5">
    <source>
        <dbReference type="ARBA" id="ARBA00023098"/>
    </source>
</evidence>
<evidence type="ECO:0000256" key="2">
    <source>
        <dbReference type="ARBA" id="ARBA00022679"/>
    </source>
</evidence>
<feature type="transmembrane region" description="Helical" evidence="10">
    <location>
        <begin position="191"/>
        <end position="211"/>
    </location>
</feature>
<evidence type="ECO:0000256" key="8">
    <source>
        <dbReference type="RuleBase" id="RU003750"/>
    </source>
</evidence>
<evidence type="ECO:0000256" key="3">
    <source>
        <dbReference type="ARBA" id="ARBA00022692"/>
    </source>
</evidence>
<gene>
    <name evidence="11" type="ORF">BKA67DRAFT_513704</name>
</gene>
<feature type="compositionally biased region" description="Low complexity" evidence="9">
    <location>
        <begin position="1"/>
        <end position="15"/>
    </location>
</feature>
<dbReference type="InterPro" id="IPR043130">
    <property type="entry name" value="CDP-OH_PTrfase_TM_dom"/>
</dbReference>
<evidence type="ECO:0000256" key="6">
    <source>
        <dbReference type="ARBA" id="ARBA00023136"/>
    </source>
</evidence>
<keyword evidence="3 10" id="KW-0812">Transmembrane</keyword>
<organism evidence="11 12">
    <name type="scientific">Truncatella angustata</name>
    <dbReference type="NCBI Taxonomy" id="152316"/>
    <lineage>
        <taxon>Eukaryota</taxon>
        <taxon>Fungi</taxon>
        <taxon>Dikarya</taxon>
        <taxon>Ascomycota</taxon>
        <taxon>Pezizomycotina</taxon>
        <taxon>Sordariomycetes</taxon>
        <taxon>Xylariomycetidae</taxon>
        <taxon>Amphisphaeriales</taxon>
        <taxon>Sporocadaceae</taxon>
        <taxon>Truncatella</taxon>
    </lineage>
</organism>
<sequence length="321" mass="34690">MSARQTRRQAALAAANETPTKSTSPATTFQSPDIGAGNGAAGEPAAASAAPAENIFLFWPNIIGYARIVLGVASLYYMPLHPRTCSILYSISCLLDALDGYAARYFEQSTRFGAVLDMVTDRCSTSCLLVFLSSAFPRWAIIFQGLISLDLASHYIHMYATLAMGGSNQSHKSVDKSRSWLLNLYYTNKTVLFVACAANELFFIGLYLLSFSSPLLSPQLLQTVGEAKAAAIQSGAQVNSSIVRQLFTNPYSAGALEMARANKMDSFWPWVLTGVSFPIMAFKQFTNVVQLIKASKWLAEGDVAARKAAGLPKPKPAGKEL</sequence>
<dbReference type="InterPro" id="IPR000462">
    <property type="entry name" value="CDP-OH_P_trans"/>
</dbReference>
<dbReference type="AlphaFoldDB" id="A0A9P8UPU6"/>
<keyword evidence="4 10" id="KW-1133">Transmembrane helix</keyword>
<evidence type="ECO:0000256" key="9">
    <source>
        <dbReference type="SAM" id="MobiDB-lite"/>
    </source>
</evidence>
<accession>A0A9P8UPU6</accession>
<proteinExistence type="inferred from homology"/>
<dbReference type="GeneID" id="70126484"/>
<dbReference type="Pfam" id="PF01066">
    <property type="entry name" value="CDP-OH_P_transf"/>
    <property type="match status" value="1"/>
</dbReference>
<keyword evidence="2 8" id="KW-0808">Transferase</keyword>
<dbReference type="Gene3D" id="1.20.120.1760">
    <property type="match status" value="1"/>
</dbReference>
<evidence type="ECO:0000256" key="4">
    <source>
        <dbReference type="ARBA" id="ARBA00022989"/>
    </source>
</evidence>
<dbReference type="PROSITE" id="PS00379">
    <property type="entry name" value="CDP_ALCOHOL_P_TRANSF"/>
    <property type="match status" value="1"/>
</dbReference>
<dbReference type="OrthoDB" id="10251079at2759"/>
<dbReference type="EMBL" id="JAGPXC010000002">
    <property type="protein sequence ID" value="KAH6656217.1"/>
    <property type="molecule type" value="Genomic_DNA"/>
</dbReference>
<dbReference type="GO" id="GO:0003881">
    <property type="term" value="F:CDP-diacylglycerol-inositol 3-phosphatidyltransferase activity"/>
    <property type="evidence" value="ECO:0007669"/>
    <property type="project" value="TreeGrafter"/>
</dbReference>
<dbReference type="FunFam" id="1.20.120.1760:FF:000011">
    <property type="entry name" value="Cdp-diacylglycerol-inositol 3-phosphatidyltransferase pis"/>
    <property type="match status" value="1"/>
</dbReference>
<feature type="region of interest" description="Disordered" evidence="9">
    <location>
        <begin position="1"/>
        <end position="34"/>
    </location>
</feature>
<protein>
    <submittedName>
        <fullName evidence="11">CDP-alcohol phosphatidyltransferase-domain-containing protein</fullName>
    </submittedName>
</protein>
<evidence type="ECO:0000313" key="12">
    <source>
        <dbReference type="Proteomes" id="UP000758603"/>
    </source>
</evidence>
<evidence type="ECO:0000256" key="1">
    <source>
        <dbReference type="ARBA" id="ARBA00004141"/>
    </source>
</evidence>
<dbReference type="InterPro" id="IPR048254">
    <property type="entry name" value="CDP_ALCOHOL_P_TRANSF_CS"/>
</dbReference>
<dbReference type="RefSeq" id="XP_045960451.1">
    <property type="nucleotide sequence ID" value="XM_046097592.1"/>
</dbReference>
<comment type="similarity">
    <text evidence="8">Belongs to the CDP-alcohol phosphatidyltransferase class-I family.</text>
</comment>
<reference evidence="11" key="1">
    <citation type="journal article" date="2021" name="Nat. Commun.">
        <title>Genetic determinants of endophytism in the Arabidopsis root mycobiome.</title>
        <authorList>
            <person name="Mesny F."/>
            <person name="Miyauchi S."/>
            <person name="Thiergart T."/>
            <person name="Pickel B."/>
            <person name="Atanasova L."/>
            <person name="Karlsson M."/>
            <person name="Huettel B."/>
            <person name="Barry K.W."/>
            <person name="Haridas S."/>
            <person name="Chen C."/>
            <person name="Bauer D."/>
            <person name="Andreopoulos W."/>
            <person name="Pangilinan J."/>
            <person name="LaButti K."/>
            <person name="Riley R."/>
            <person name="Lipzen A."/>
            <person name="Clum A."/>
            <person name="Drula E."/>
            <person name="Henrissat B."/>
            <person name="Kohler A."/>
            <person name="Grigoriev I.V."/>
            <person name="Martin F.M."/>
            <person name="Hacquard S."/>
        </authorList>
    </citation>
    <scope>NUCLEOTIDE SEQUENCE</scope>
    <source>
        <strain evidence="11">MPI-SDFR-AT-0073</strain>
    </source>
</reference>
<evidence type="ECO:0000313" key="11">
    <source>
        <dbReference type="EMBL" id="KAH6656217.1"/>
    </source>
</evidence>
<comment type="caution">
    <text evidence="11">The sequence shown here is derived from an EMBL/GenBank/DDBJ whole genome shotgun (WGS) entry which is preliminary data.</text>
</comment>
<dbReference type="PANTHER" id="PTHR15362:SF4">
    <property type="entry name" value="CDP-DIACYLGLYCEROL--INOSITOL 3-PHOSPHATIDYLTRANSFERASE"/>
    <property type="match status" value="1"/>
</dbReference>
<keyword evidence="12" id="KW-1185">Reference proteome</keyword>
<dbReference type="GO" id="GO:0005794">
    <property type="term" value="C:Golgi apparatus"/>
    <property type="evidence" value="ECO:0007669"/>
    <property type="project" value="TreeGrafter"/>
</dbReference>
<keyword evidence="7" id="KW-1208">Phospholipid metabolism</keyword>
<dbReference type="GO" id="GO:0006661">
    <property type="term" value="P:phosphatidylinositol biosynthetic process"/>
    <property type="evidence" value="ECO:0007669"/>
    <property type="project" value="TreeGrafter"/>
</dbReference>
<keyword evidence="5" id="KW-0443">Lipid metabolism</keyword>
<dbReference type="Proteomes" id="UP000758603">
    <property type="component" value="Unassembled WGS sequence"/>
</dbReference>
<comment type="subcellular location">
    <subcellularLocation>
        <location evidence="1">Membrane</location>
        <topology evidence="1">Multi-pass membrane protein</topology>
    </subcellularLocation>
</comment>
<dbReference type="PANTHER" id="PTHR15362">
    <property type="entry name" value="PHOSPHATIDYLINOSITOL SYNTHASE"/>
    <property type="match status" value="1"/>
</dbReference>
<keyword evidence="6 10" id="KW-0472">Membrane</keyword>
<name>A0A9P8UPU6_9PEZI</name>
<dbReference type="GO" id="GO:0016020">
    <property type="term" value="C:membrane"/>
    <property type="evidence" value="ECO:0007669"/>
    <property type="project" value="UniProtKB-SubCell"/>
</dbReference>